<protein>
    <recommendedName>
        <fullName evidence="3">DUF3558 domain-containing protein</fullName>
    </recommendedName>
</protein>
<organism evidence="1 2">
    <name type="scientific">Streptomyces achromogenes</name>
    <dbReference type="NCBI Taxonomy" id="67255"/>
    <lineage>
        <taxon>Bacteria</taxon>
        <taxon>Bacillati</taxon>
        <taxon>Actinomycetota</taxon>
        <taxon>Actinomycetes</taxon>
        <taxon>Kitasatosporales</taxon>
        <taxon>Streptomycetaceae</taxon>
        <taxon>Streptomyces</taxon>
    </lineage>
</organism>
<sequence length="182" mass="18622">MRKIAGLGARSVVSLLGVGSLVGLTASCSSPSPAHEYAVPSNVCGTHVARTLLEPLLPAGEQIGTRPTSTVGVKRCRLVVDGKVIFSSSLEKRDANTTADDVASSAHGVDPTDSRAEEGHVIYSTTGAVGLVRCPDSASALSTVWATVRTSHAVKAAAMRAFIEGYVSAAAKSDACRTLSGQ</sequence>
<dbReference type="RefSeq" id="WP_405450762.1">
    <property type="nucleotide sequence ID" value="NZ_CP108164.1"/>
</dbReference>
<dbReference type="GeneID" id="97284248"/>
<dbReference type="PROSITE" id="PS51257">
    <property type="entry name" value="PROKAR_LIPOPROTEIN"/>
    <property type="match status" value="1"/>
</dbReference>
<evidence type="ECO:0008006" key="3">
    <source>
        <dbReference type="Google" id="ProtNLM"/>
    </source>
</evidence>
<dbReference type="Proteomes" id="UP001622557">
    <property type="component" value="Chromosome"/>
</dbReference>
<evidence type="ECO:0000313" key="2">
    <source>
        <dbReference type="Proteomes" id="UP001622557"/>
    </source>
</evidence>
<gene>
    <name evidence="1" type="ORF">OG350_27465</name>
</gene>
<keyword evidence="2" id="KW-1185">Reference proteome</keyword>
<evidence type="ECO:0000313" key="1">
    <source>
        <dbReference type="EMBL" id="WTQ83811.1"/>
    </source>
</evidence>
<name>A0ABZ1KWN8_STRAH</name>
<reference evidence="1 2" key="1">
    <citation type="submission" date="2022-10" db="EMBL/GenBank/DDBJ databases">
        <title>The complete genomes of actinobacterial strains from the NBC collection.</title>
        <authorList>
            <person name="Joergensen T.S."/>
            <person name="Alvarez Arevalo M."/>
            <person name="Sterndorff E.B."/>
            <person name="Faurdal D."/>
            <person name="Vuksanovic O."/>
            <person name="Mourched A.-S."/>
            <person name="Charusanti P."/>
            <person name="Shaw S."/>
            <person name="Blin K."/>
            <person name="Weber T."/>
        </authorList>
    </citation>
    <scope>NUCLEOTIDE SEQUENCE [LARGE SCALE GENOMIC DNA]</scope>
    <source>
        <strain evidence="1 2">NBC_00156</strain>
    </source>
</reference>
<proteinExistence type="predicted"/>
<accession>A0ABZ1KWN8</accession>
<dbReference type="EMBL" id="CP108164">
    <property type="protein sequence ID" value="WTQ83811.1"/>
    <property type="molecule type" value="Genomic_DNA"/>
</dbReference>